<dbReference type="PROSITE" id="PS51186">
    <property type="entry name" value="GNAT"/>
    <property type="match status" value="1"/>
</dbReference>
<dbReference type="GO" id="GO:0016747">
    <property type="term" value="F:acyltransferase activity, transferring groups other than amino-acyl groups"/>
    <property type="evidence" value="ECO:0007669"/>
    <property type="project" value="InterPro"/>
</dbReference>
<name>A0A645C0V4_9ZZZZ</name>
<dbReference type="Pfam" id="PF00583">
    <property type="entry name" value="Acetyltransf_1"/>
    <property type="match status" value="1"/>
</dbReference>
<dbReference type="PANTHER" id="PTHR43877">
    <property type="entry name" value="AMINOALKYLPHOSPHONATE N-ACETYLTRANSFERASE-RELATED-RELATED"/>
    <property type="match status" value="1"/>
</dbReference>
<dbReference type="SUPFAM" id="SSF55729">
    <property type="entry name" value="Acyl-CoA N-acyltransferases (Nat)"/>
    <property type="match status" value="1"/>
</dbReference>
<proteinExistence type="predicted"/>
<dbReference type="InterPro" id="IPR016181">
    <property type="entry name" value="Acyl_CoA_acyltransferase"/>
</dbReference>
<keyword evidence="2" id="KW-0012">Acyltransferase</keyword>
<dbReference type="CDD" id="cd04301">
    <property type="entry name" value="NAT_SF"/>
    <property type="match status" value="1"/>
</dbReference>
<dbReference type="InterPro" id="IPR000182">
    <property type="entry name" value="GNAT_dom"/>
</dbReference>
<dbReference type="EMBL" id="VSSQ01023979">
    <property type="protein sequence ID" value="MPM71242.1"/>
    <property type="molecule type" value="Genomic_DNA"/>
</dbReference>
<reference evidence="4" key="1">
    <citation type="submission" date="2019-08" db="EMBL/GenBank/DDBJ databases">
        <authorList>
            <person name="Kucharzyk K."/>
            <person name="Murdoch R.W."/>
            <person name="Higgins S."/>
            <person name="Loffler F."/>
        </authorList>
    </citation>
    <scope>NUCLEOTIDE SEQUENCE</scope>
</reference>
<dbReference type="Gene3D" id="3.40.630.30">
    <property type="match status" value="1"/>
</dbReference>
<evidence type="ECO:0000259" key="3">
    <source>
        <dbReference type="PROSITE" id="PS51186"/>
    </source>
</evidence>
<comment type="caution">
    <text evidence="4">The sequence shown here is derived from an EMBL/GenBank/DDBJ whole genome shotgun (WGS) entry which is preliminary data.</text>
</comment>
<sequence length="134" mass="15073">MYGFTEQGWFEKLCNAHKDPNNLLFVAWVGSEIAGFAWVHLKGAFLVAPYLRFIAVDPRFQGLGIGGLLLDEFEERTKHLGKSFFLLVSDFNVGAQRFYQKQGYQRVGELADFAVAGVAEVIMVKSNYQDGLCK</sequence>
<evidence type="ECO:0000256" key="2">
    <source>
        <dbReference type="ARBA" id="ARBA00023315"/>
    </source>
</evidence>
<keyword evidence="1" id="KW-0808">Transferase</keyword>
<accession>A0A645C0V4</accession>
<evidence type="ECO:0000256" key="1">
    <source>
        <dbReference type="ARBA" id="ARBA00022679"/>
    </source>
</evidence>
<evidence type="ECO:0000313" key="4">
    <source>
        <dbReference type="EMBL" id="MPM71242.1"/>
    </source>
</evidence>
<organism evidence="4">
    <name type="scientific">bioreactor metagenome</name>
    <dbReference type="NCBI Taxonomy" id="1076179"/>
    <lineage>
        <taxon>unclassified sequences</taxon>
        <taxon>metagenomes</taxon>
        <taxon>ecological metagenomes</taxon>
    </lineage>
</organism>
<gene>
    <name evidence="4" type="ORF">SDC9_118205</name>
</gene>
<dbReference type="InterPro" id="IPR050832">
    <property type="entry name" value="Bact_Acetyltransf"/>
</dbReference>
<dbReference type="AlphaFoldDB" id="A0A645C0V4"/>
<feature type="domain" description="N-acetyltransferase" evidence="3">
    <location>
        <begin position="1"/>
        <end position="128"/>
    </location>
</feature>
<protein>
    <recommendedName>
        <fullName evidence="3">N-acetyltransferase domain-containing protein</fullName>
    </recommendedName>
</protein>